<dbReference type="Gene3D" id="3.40.50.2300">
    <property type="match status" value="1"/>
</dbReference>
<dbReference type="AlphaFoldDB" id="A0A1F5H854"/>
<dbReference type="InterPro" id="IPR001789">
    <property type="entry name" value="Sig_transdc_resp-reg_receiver"/>
</dbReference>
<evidence type="ECO:0000256" key="1">
    <source>
        <dbReference type="ARBA" id="ARBA00022553"/>
    </source>
</evidence>
<organism evidence="4 5">
    <name type="scientific">Candidatus Curtissbacteria bacterium RIFCSPHIGHO2_12_41_11</name>
    <dbReference type="NCBI Taxonomy" id="1797718"/>
    <lineage>
        <taxon>Bacteria</taxon>
        <taxon>Candidatus Curtissiibacteriota</taxon>
    </lineage>
</organism>
<dbReference type="PROSITE" id="PS50110">
    <property type="entry name" value="RESPONSE_REGULATORY"/>
    <property type="match status" value="1"/>
</dbReference>
<dbReference type="InterPro" id="IPR050595">
    <property type="entry name" value="Bact_response_regulator"/>
</dbReference>
<gene>
    <name evidence="4" type="ORF">A2W45_03095</name>
</gene>
<dbReference type="InterPro" id="IPR011006">
    <property type="entry name" value="CheY-like_superfamily"/>
</dbReference>
<dbReference type="SMART" id="SM00448">
    <property type="entry name" value="REC"/>
    <property type="match status" value="1"/>
</dbReference>
<feature type="domain" description="Response regulatory" evidence="3">
    <location>
        <begin position="3"/>
        <end position="118"/>
    </location>
</feature>
<dbReference type="PANTHER" id="PTHR44591:SF3">
    <property type="entry name" value="RESPONSE REGULATORY DOMAIN-CONTAINING PROTEIN"/>
    <property type="match status" value="1"/>
</dbReference>
<comment type="caution">
    <text evidence="4">The sequence shown here is derived from an EMBL/GenBank/DDBJ whole genome shotgun (WGS) entry which is preliminary data.</text>
</comment>
<dbReference type="PANTHER" id="PTHR44591">
    <property type="entry name" value="STRESS RESPONSE REGULATOR PROTEIN 1"/>
    <property type="match status" value="1"/>
</dbReference>
<evidence type="ECO:0000313" key="5">
    <source>
        <dbReference type="Proteomes" id="UP000178393"/>
    </source>
</evidence>
<evidence type="ECO:0000256" key="2">
    <source>
        <dbReference type="PROSITE-ProRule" id="PRU00169"/>
    </source>
</evidence>
<keyword evidence="1 2" id="KW-0597">Phosphoprotein</keyword>
<protein>
    <recommendedName>
        <fullName evidence="3">Response regulatory domain-containing protein</fullName>
    </recommendedName>
</protein>
<evidence type="ECO:0000259" key="3">
    <source>
        <dbReference type="PROSITE" id="PS50110"/>
    </source>
</evidence>
<dbReference type="SUPFAM" id="SSF52172">
    <property type="entry name" value="CheY-like"/>
    <property type="match status" value="1"/>
</dbReference>
<name>A0A1F5H854_9BACT</name>
<evidence type="ECO:0000313" key="4">
    <source>
        <dbReference type="EMBL" id="OGE00343.1"/>
    </source>
</evidence>
<dbReference type="Proteomes" id="UP000178393">
    <property type="component" value="Unassembled WGS sequence"/>
</dbReference>
<feature type="modified residue" description="4-aspartylphosphate" evidence="2">
    <location>
        <position position="51"/>
    </location>
</feature>
<proteinExistence type="predicted"/>
<dbReference type="Pfam" id="PF00072">
    <property type="entry name" value="Response_reg"/>
    <property type="match status" value="1"/>
</dbReference>
<dbReference type="GO" id="GO:0000160">
    <property type="term" value="P:phosphorelay signal transduction system"/>
    <property type="evidence" value="ECO:0007669"/>
    <property type="project" value="InterPro"/>
</dbReference>
<accession>A0A1F5H854</accession>
<sequence length="130" mass="14004">MAKIIIVEDDLKVANIYKNRLIEDGHQIEIAADFQAADLIAREKPDLVLLDILMPKVNGLTILREVKAQSQLADIPILVLTNIEDASEVQQAIELGASGYLVKADTSLDLLSQKVNEVLSSGAIASGVKA</sequence>
<reference evidence="4 5" key="1">
    <citation type="journal article" date="2016" name="Nat. Commun.">
        <title>Thousands of microbial genomes shed light on interconnected biogeochemical processes in an aquifer system.</title>
        <authorList>
            <person name="Anantharaman K."/>
            <person name="Brown C.T."/>
            <person name="Hug L.A."/>
            <person name="Sharon I."/>
            <person name="Castelle C.J."/>
            <person name="Probst A.J."/>
            <person name="Thomas B.C."/>
            <person name="Singh A."/>
            <person name="Wilkins M.J."/>
            <person name="Karaoz U."/>
            <person name="Brodie E.L."/>
            <person name="Williams K.H."/>
            <person name="Hubbard S.S."/>
            <person name="Banfield J.F."/>
        </authorList>
    </citation>
    <scope>NUCLEOTIDE SEQUENCE [LARGE SCALE GENOMIC DNA]</scope>
</reference>
<dbReference type="EMBL" id="MFBH01000011">
    <property type="protein sequence ID" value="OGE00343.1"/>
    <property type="molecule type" value="Genomic_DNA"/>
</dbReference>